<dbReference type="Pfam" id="PF00970">
    <property type="entry name" value="FAD_binding_6"/>
    <property type="match status" value="1"/>
</dbReference>
<evidence type="ECO:0000313" key="2">
    <source>
        <dbReference type="EMBL" id="SEK43487.1"/>
    </source>
</evidence>
<sequence>MPSAPKWVFDVFDRLLSAKSSSMVVTEVEYLSNTVKRIQFKGNFQDLNVGVGSFIDFRVSDTEARRYTVSYVDATRSLLELIVHLHGEAPGSCFMGKLSMGDKVDINPPRAYKYYDPSVEKYVIFGDETSLGLACSFLPVLRENRHQFQFYLELDEENENIATLLQLKNCVIFKKNGSFSNEKWVNELPIIQSPEWRQSTFILTGNAKSVRTFRKVLKASNQGKIVSHGYWLEGKKGL</sequence>
<dbReference type="InterPro" id="IPR017927">
    <property type="entry name" value="FAD-bd_FR_type"/>
</dbReference>
<protein>
    <submittedName>
        <fullName evidence="2">NADPH-dependent ferric siderophore reductase, contains FAD-binding and SIP domains</fullName>
    </submittedName>
</protein>
<feature type="domain" description="FAD-binding FR-type" evidence="1">
    <location>
        <begin position="18"/>
        <end position="116"/>
    </location>
</feature>
<dbReference type="OrthoDB" id="9814826at2"/>
<dbReference type="SUPFAM" id="SSF63380">
    <property type="entry name" value="Riboflavin synthase domain-like"/>
    <property type="match status" value="1"/>
</dbReference>
<evidence type="ECO:0000259" key="1">
    <source>
        <dbReference type="PROSITE" id="PS51384"/>
    </source>
</evidence>
<dbReference type="AlphaFoldDB" id="A0A1H7H161"/>
<proteinExistence type="predicted"/>
<reference evidence="3" key="1">
    <citation type="submission" date="2016-10" db="EMBL/GenBank/DDBJ databases">
        <authorList>
            <person name="Varghese N."/>
            <person name="Submissions S."/>
        </authorList>
    </citation>
    <scope>NUCLEOTIDE SEQUENCE [LARGE SCALE GENOMIC DNA]</scope>
    <source>
        <strain evidence="3">DSM 18733</strain>
    </source>
</reference>
<keyword evidence="3" id="KW-1185">Reference proteome</keyword>
<organism evidence="2 3">
    <name type="scientific">Olivibacter domesticus</name>
    <name type="common">Pseudosphingobacterium domesticum</name>
    <dbReference type="NCBI Taxonomy" id="407022"/>
    <lineage>
        <taxon>Bacteria</taxon>
        <taxon>Pseudomonadati</taxon>
        <taxon>Bacteroidota</taxon>
        <taxon>Sphingobacteriia</taxon>
        <taxon>Sphingobacteriales</taxon>
        <taxon>Sphingobacteriaceae</taxon>
        <taxon>Olivibacter</taxon>
    </lineage>
</organism>
<dbReference type="Gene3D" id="2.40.30.10">
    <property type="entry name" value="Translation factors"/>
    <property type="match status" value="1"/>
</dbReference>
<name>A0A1H7H161_OLID1</name>
<dbReference type="RefSeq" id="WP_093317040.1">
    <property type="nucleotide sequence ID" value="NZ_FOAF01000001.1"/>
</dbReference>
<dbReference type="Proteomes" id="UP000199421">
    <property type="component" value="Unassembled WGS sequence"/>
</dbReference>
<dbReference type="InterPro" id="IPR008333">
    <property type="entry name" value="Cbr1-like_FAD-bd_dom"/>
</dbReference>
<dbReference type="InterPro" id="IPR017938">
    <property type="entry name" value="Riboflavin_synthase-like_b-brl"/>
</dbReference>
<dbReference type="PANTHER" id="PTHR30157:SF0">
    <property type="entry name" value="NADPH-DEPENDENT FERRIC-CHELATE REDUCTASE"/>
    <property type="match status" value="1"/>
</dbReference>
<accession>A0A1H7H161</accession>
<gene>
    <name evidence="2" type="ORF">SAMN05661044_00238</name>
</gene>
<dbReference type="GO" id="GO:0016491">
    <property type="term" value="F:oxidoreductase activity"/>
    <property type="evidence" value="ECO:0007669"/>
    <property type="project" value="InterPro"/>
</dbReference>
<dbReference type="PANTHER" id="PTHR30157">
    <property type="entry name" value="FERRIC REDUCTASE, NADPH-DEPENDENT"/>
    <property type="match status" value="1"/>
</dbReference>
<dbReference type="STRING" id="407022.SAMN05661044_00238"/>
<dbReference type="InterPro" id="IPR039374">
    <property type="entry name" value="SIP_fam"/>
</dbReference>
<evidence type="ECO:0000313" key="3">
    <source>
        <dbReference type="Proteomes" id="UP000199421"/>
    </source>
</evidence>
<dbReference type="EMBL" id="FOAF01000001">
    <property type="protein sequence ID" value="SEK43487.1"/>
    <property type="molecule type" value="Genomic_DNA"/>
</dbReference>
<dbReference type="PROSITE" id="PS51384">
    <property type="entry name" value="FAD_FR"/>
    <property type="match status" value="1"/>
</dbReference>